<evidence type="ECO:0008006" key="3">
    <source>
        <dbReference type="Google" id="ProtNLM"/>
    </source>
</evidence>
<proteinExistence type="predicted"/>
<protein>
    <recommendedName>
        <fullName evidence="3">DHHA1 domain-containing protein</fullName>
    </recommendedName>
</protein>
<evidence type="ECO:0000313" key="2">
    <source>
        <dbReference type="Proteomes" id="UP000034710"/>
    </source>
</evidence>
<gene>
    <name evidence="1" type="ORF">UT06_C0014G0001</name>
</gene>
<evidence type="ECO:0000313" key="1">
    <source>
        <dbReference type="EMBL" id="KKQ83863.1"/>
    </source>
</evidence>
<name>A0A0G0KW04_9BACT</name>
<dbReference type="AlphaFoldDB" id="A0A0G0KW04"/>
<accession>A0A0G0KW04</accession>
<reference evidence="1 2" key="1">
    <citation type="journal article" date="2015" name="Nature">
        <title>rRNA introns, odd ribosomes, and small enigmatic genomes across a large radiation of phyla.</title>
        <authorList>
            <person name="Brown C.T."/>
            <person name="Hug L.A."/>
            <person name="Thomas B.C."/>
            <person name="Sharon I."/>
            <person name="Castelle C.J."/>
            <person name="Singh A."/>
            <person name="Wilkins M.J."/>
            <person name="Williams K.H."/>
            <person name="Banfield J.F."/>
        </authorList>
    </citation>
    <scope>NUCLEOTIDE SEQUENCE [LARGE SCALE GENOMIC DNA]</scope>
</reference>
<dbReference type="Gene3D" id="3.10.310.30">
    <property type="match status" value="1"/>
</dbReference>
<sequence length="35" mass="3579">GGGGHIYASGASINDMEFDEAVKLLISTVNKHCGS</sequence>
<organism evidence="1 2">
    <name type="scientific">Candidatus Woesebacteria bacterium GW2011_GWA1_38_8</name>
    <dbReference type="NCBI Taxonomy" id="1618547"/>
    <lineage>
        <taxon>Bacteria</taxon>
        <taxon>Candidatus Woeseibacteriota</taxon>
    </lineage>
</organism>
<feature type="non-terminal residue" evidence="1">
    <location>
        <position position="1"/>
    </location>
</feature>
<comment type="caution">
    <text evidence="1">The sequence shown here is derived from an EMBL/GenBank/DDBJ whole genome shotgun (WGS) entry which is preliminary data.</text>
</comment>
<dbReference type="Proteomes" id="UP000034710">
    <property type="component" value="Unassembled WGS sequence"/>
</dbReference>
<dbReference type="EMBL" id="LBVJ01000014">
    <property type="protein sequence ID" value="KKQ83863.1"/>
    <property type="molecule type" value="Genomic_DNA"/>
</dbReference>